<name>A0ABX8VPT6_9MYCO</name>
<accession>A0ABX8VPT6</accession>
<evidence type="ECO:0000256" key="1">
    <source>
        <dbReference type="ARBA" id="ARBA00006865"/>
    </source>
</evidence>
<dbReference type="PANTHER" id="PTHR10963:SF55">
    <property type="entry name" value="GLYCOSIDE HYDROLASE FAMILY 16 PROTEIN"/>
    <property type="match status" value="1"/>
</dbReference>
<dbReference type="InterPro" id="IPR050546">
    <property type="entry name" value="Glycosyl_Hydrlase_16"/>
</dbReference>
<dbReference type="PROSITE" id="PS51762">
    <property type="entry name" value="GH16_2"/>
    <property type="match status" value="1"/>
</dbReference>
<dbReference type="SUPFAM" id="SSF49899">
    <property type="entry name" value="Concanavalin A-like lectins/glucanases"/>
    <property type="match status" value="1"/>
</dbReference>
<proteinExistence type="inferred from homology"/>
<organism evidence="3 4">
    <name type="scientific">Mycolicibacterium pallens</name>
    <dbReference type="NCBI Taxonomy" id="370524"/>
    <lineage>
        <taxon>Bacteria</taxon>
        <taxon>Bacillati</taxon>
        <taxon>Actinomycetota</taxon>
        <taxon>Actinomycetes</taxon>
        <taxon>Mycobacteriales</taxon>
        <taxon>Mycobacteriaceae</taxon>
        <taxon>Mycolicibacterium</taxon>
    </lineage>
</organism>
<keyword evidence="4" id="KW-1185">Reference proteome</keyword>
<dbReference type="InterPro" id="IPR000757">
    <property type="entry name" value="Beta-glucanase-like"/>
</dbReference>
<dbReference type="InterPro" id="IPR013320">
    <property type="entry name" value="ConA-like_dom_sf"/>
</dbReference>
<evidence type="ECO:0000313" key="4">
    <source>
        <dbReference type="Proteomes" id="UP000825367"/>
    </source>
</evidence>
<dbReference type="Proteomes" id="UP000825367">
    <property type="component" value="Chromosome"/>
</dbReference>
<evidence type="ECO:0000259" key="2">
    <source>
        <dbReference type="PROSITE" id="PS51762"/>
    </source>
</evidence>
<dbReference type="EMBL" id="CP080333">
    <property type="protein sequence ID" value="QYL19839.1"/>
    <property type="molecule type" value="Genomic_DNA"/>
</dbReference>
<feature type="domain" description="GH16" evidence="2">
    <location>
        <begin position="38"/>
        <end position="243"/>
    </location>
</feature>
<dbReference type="Pfam" id="PF00722">
    <property type="entry name" value="Glyco_hydro_16"/>
    <property type="match status" value="1"/>
</dbReference>
<reference evidence="3 4" key="1">
    <citation type="submission" date="2021-07" db="EMBL/GenBank/DDBJ databases">
        <title>Whole genome sequencing of non-tuberculosis mycobacteria type-strains.</title>
        <authorList>
            <person name="Igarashi Y."/>
            <person name="Osugi A."/>
            <person name="Mitarai S."/>
        </authorList>
    </citation>
    <scope>NUCLEOTIDE SEQUENCE [LARGE SCALE GENOMIC DNA]</scope>
    <source>
        <strain evidence="3 4">JCM 16370</strain>
    </source>
</reference>
<gene>
    <name evidence="3" type="ORF">K0O64_10655</name>
</gene>
<protein>
    <submittedName>
        <fullName evidence="3">Family 16 glycosylhydrolase</fullName>
    </submittedName>
</protein>
<comment type="similarity">
    <text evidence="1">Belongs to the glycosyl hydrolase 16 family.</text>
</comment>
<sequence length="244" mass="26116">MVTAAVNAFFKQVQTSLATAARTAAPATGTAAPRTGPATWGAPSRTVNFTDASVLSQFVVYTGTYPEGTRTPSALSFSNGTMTITGDAQGNDEGIAWTPGQKYGGWEVRLRVPAGAANYDPVLLLWPDAENWPKGGEVDFMEMWDDPTRQTVNSVLHYGPSNKQIRASVAVDATQWHTYAVKWTSTQITTYVDGVPLFTSTNKSQFPPGAMHLCIQLDTMGPDIAAGATMEVAWAKQYSLAAVT</sequence>
<dbReference type="Gene3D" id="2.60.120.200">
    <property type="match status" value="1"/>
</dbReference>
<dbReference type="PANTHER" id="PTHR10963">
    <property type="entry name" value="GLYCOSYL HYDROLASE-RELATED"/>
    <property type="match status" value="1"/>
</dbReference>
<evidence type="ECO:0000313" key="3">
    <source>
        <dbReference type="EMBL" id="QYL19839.1"/>
    </source>
</evidence>